<reference evidence="6" key="1">
    <citation type="submission" date="2020-11" db="EMBL/GenBank/DDBJ databases">
        <authorList>
            <consortium name="DOE Joint Genome Institute"/>
            <person name="Ahrendt S."/>
            <person name="Riley R."/>
            <person name="Andreopoulos W."/>
            <person name="Labutti K."/>
            <person name="Pangilinan J."/>
            <person name="Ruiz-Duenas F.J."/>
            <person name="Barrasa J.M."/>
            <person name="Sanchez-Garcia M."/>
            <person name="Camarero S."/>
            <person name="Miyauchi S."/>
            <person name="Serrano A."/>
            <person name="Linde D."/>
            <person name="Babiker R."/>
            <person name="Drula E."/>
            <person name="Ayuso-Fernandez I."/>
            <person name="Pacheco R."/>
            <person name="Padilla G."/>
            <person name="Ferreira P."/>
            <person name="Barriuso J."/>
            <person name="Kellner H."/>
            <person name="Castanera R."/>
            <person name="Alfaro M."/>
            <person name="Ramirez L."/>
            <person name="Pisabarro A.G."/>
            <person name="Kuo A."/>
            <person name="Tritt A."/>
            <person name="Lipzen A."/>
            <person name="He G."/>
            <person name="Yan M."/>
            <person name="Ng V."/>
            <person name="Cullen D."/>
            <person name="Martin F."/>
            <person name="Rosso M.-N."/>
            <person name="Henrissat B."/>
            <person name="Hibbett D."/>
            <person name="Martinez A.T."/>
            <person name="Grigoriev I.V."/>
        </authorList>
    </citation>
    <scope>NUCLEOTIDE SEQUENCE</scope>
    <source>
        <strain evidence="6">CBS 506.95</strain>
    </source>
</reference>
<keyword evidence="7" id="KW-1185">Reference proteome</keyword>
<evidence type="ECO:0000256" key="2">
    <source>
        <dbReference type="ARBA" id="ARBA00008352"/>
    </source>
</evidence>
<comment type="subcellular location">
    <subcellularLocation>
        <location evidence="1 4">Nucleus</location>
    </subcellularLocation>
</comment>
<feature type="region of interest" description="Disordered" evidence="5">
    <location>
        <begin position="129"/>
        <end position="225"/>
    </location>
</feature>
<organism evidence="6 7">
    <name type="scientific">Crepidotus variabilis</name>
    <dbReference type="NCBI Taxonomy" id="179855"/>
    <lineage>
        <taxon>Eukaryota</taxon>
        <taxon>Fungi</taxon>
        <taxon>Dikarya</taxon>
        <taxon>Basidiomycota</taxon>
        <taxon>Agaricomycotina</taxon>
        <taxon>Agaricomycetes</taxon>
        <taxon>Agaricomycetidae</taxon>
        <taxon>Agaricales</taxon>
        <taxon>Agaricineae</taxon>
        <taxon>Crepidotaceae</taxon>
        <taxon>Crepidotus</taxon>
    </lineage>
</organism>
<dbReference type="Proteomes" id="UP000807306">
    <property type="component" value="Unassembled WGS sequence"/>
</dbReference>
<dbReference type="PANTHER" id="PTHR15367:SF2">
    <property type="entry name" value="DNA-DIRECTED RNA POLYMERASE III SUBUNIT"/>
    <property type="match status" value="1"/>
</dbReference>
<comment type="function">
    <text evidence="4">DNA-dependent RNA polymerase catalyzes the transcription of DNA into RNA using the four ribonucleoside triphosphates as substrates. Specific peripheric component of RNA polymerase III which synthesizes small RNAs, such as 5S rRNA and tRNAs.</text>
</comment>
<dbReference type="InterPro" id="IPR024661">
    <property type="entry name" value="RNA_pol_III_Rpc31"/>
</dbReference>
<evidence type="ECO:0000256" key="3">
    <source>
        <dbReference type="ARBA" id="ARBA00023242"/>
    </source>
</evidence>
<comment type="similarity">
    <text evidence="2 4">Belongs to the eukaryotic RPC7 RNA polymerase subunit family.</text>
</comment>
<keyword evidence="3 4" id="KW-0539">Nucleus</keyword>
<feature type="compositionally biased region" description="Acidic residues" evidence="5">
    <location>
        <begin position="177"/>
        <end position="189"/>
    </location>
</feature>
<evidence type="ECO:0000313" key="7">
    <source>
        <dbReference type="Proteomes" id="UP000807306"/>
    </source>
</evidence>
<dbReference type="PIRSF" id="PIRSF000777">
    <property type="entry name" value="RNA_polIII_C31"/>
    <property type="match status" value="1"/>
</dbReference>
<accession>A0A9P6E5B0</accession>
<dbReference type="PANTHER" id="PTHR15367">
    <property type="entry name" value="DNA-DIRECTED RNA POLYMERASE III"/>
    <property type="match status" value="1"/>
</dbReference>
<name>A0A9P6E5B0_9AGAR</name>
<keyword evidence="6" id="KW-0240">DNA-directed RNA polymerase</keyword>
<evidence type="ECO:0000256" key="4">
    <source>
        <dbReference type="PIRNR" id="PIRNR000777"/>
    </source>
</evidence>
<sequence>MSRGFGRGGRGGRGGGRGGFGGANNPPPMGLSFTDLQNLSREATALYPPTNLPVFSEPSSNEAKIAELQLSYAARLRRSPYYVIERTKTTELERYSDKYRPSVASQPTLKRKDLHEPFFPKEILEDYFNPKRKKKSTTQAKAGKAKLNLDELAEDADDPEKSSEERSDAGSQVGQESDYDVDEEYDNDYAENYFDNGEGEDMDDVGGGGGGDEGGDQDGAVCDEY</sequence>
<dbReference type="GO" id="GO:0005666">
    <property type="term" value="C:RNA polymerase III complex"/>
    <property type="evidence" value="ECO:0007669"/>
    <property type="project" value="UniProtKB-UniRule"/>
</dbReference>
<gene>
    <name evidence="6" type="ORF">CPB83DRAFT_887350</name>
</gene>
<evidence type="ECO:0000313" key="6">
    <source>
        <dbReference type="EMBL" id="KAF9522792.1"/>
    </source>
</evidence>
<proteinExistence type="inferred from homology"/>
<feature type="region of interest" description="Disordered" evidence="5">
    <location>
        <begin position="94"/>
        <end position="116"/>
    </location>
</feature>
<dbReference type="Pfam" id="PF11705">
    <property type="entry name" value="RNA_pol_3_Rpc31"/>
    <property type="match status" value="1"/>
</dbReference>
<keyword evidence="6" id="KW-0804">Transcription</keyword>
<dbReference type="AlphaFoldDB" id="A0A9P6E5B0"/>
<comment type="subunit">
    <text evidence="4">Component of the RNA polymerase III (Pol III) complex.</text>
</comment>
<feature type="compositionally biased region" description="Gly residues" evidence="5">
    <location>
        <begin position="1"/>
        <end position="22"/>
    </location>
</feature>
<protein>
    <recommendedName>
        <fullName evidence="4">DNA-directed RNA polymerase III subunit</fullName>
    </recommendedName>
</protein>
<dbReference type="OrthoDB" id="5377312at2759"/>
<feature type="compositionally biased region" description="Basic and acidic residues" evidence="5">
    <location>
        <begin position="159"/>
        <end position="168"/>
    </location>
</feature>
<dbReference type="GO" id="GO:0006383">
    <property type="term" value="P:transcription by RNA polymerase III"/>
    <property type="evidence" value="ECO:0007669"/>
    <property type="project" value="UniProtKB-UniRule"/>
</dbReference>
<feature type="region of interest" description="Disordered" evidence="5">
    <location>
        <begin position="1"/>
        <end position="33"/>
    </location>
</feature>
<evidence type="ECO:0000256" key="5">
    <source>
        <dbReference type="SAM" id="MobiDB-lite"/>
    </source>
</evidence>
<evidence type="ECO:0000256" key="1">
    <source>
        <dbReference type="ARBA" id="ARBA00004123"/>
    </source>
</evidence>
<comment type="caution">
    <text evidence="6">The sequence shown here is derived from an EMBL/GenBank/DDBJ whole genome shotgun (WGS) entry which is preliminary data.</text>
</comment>
<feature type="compositionally biased region" description="Acidic residues" evidence="5">
    <location>
        <begin position="213"/>
        <end position="225"/>
    </location>
</feature>
<dbReference type="EMBL" id="MU157934">
    <property type="protein sequence ID" value="KAF9522792.1"/>
    <property type="molecule type" value="Genomic_DNA"/>
</dbReference>